<comment type="caution">
    <text evidence="2">The sequence shown here is derived from an EMBL/GenBank/DDBJ whole genome shotgun (WGS) entry which is preliminary data.</text>
</comment>
<reference evidence="2 3" key="1">
    <citation type="submission" date="2019-03" db="EMBL/GenBank/DDBJ databases">
        <title>First draft genome of Liparis tanakae, snailfish: a comprehensive survey of snailfish specific genes.</title>
        <authorList>
            <person name="Kim W."/>
            <person name="Song I."/>
            <person name="Jeong J.-H."/>
            <person name="Kim D."/>
            <person name="Kim S."/>
            <person name="Ryu S."/>
            <person name="Song J.Y."/>
            <person name="Lee S.K."/>
        </authorList>
    </citation>
    <scope>NUCLEOTIDE SEQUENCE [LARGE SCALE GENOMIC DNA]</scope>
    <source>
        <tissue evidence="2">Muscle</tissue>
    </source>
</reference>
<evidence type="ECO:0000313" key="3">
    <source>
        <dbReference type="Proteomes" id="UP000314294"/>
    </source>
</evidence>
<feature type="region of interest" description="Disordered" evidence="1">
    <location>
        <begin position="1"/>
        <end position="107"/>
    </location>
</feature>
<feature type="compositionally biased region" description="Polar residues" evidence="1">
    <location>
        <begin position="69"/>
        <end position="81"/>
    </location>
</feature>
<feature type="compositionally biased region" description="Basic and acidic residues" evidence="1">
    <location>
        <begin position="12"/>
        <end position="29"/>
    </location>
</feature>
<evidence type="ECO:0000313" key="2">
    <source>
        <dbReference type="EMBL" id="TNN37631.1"/>
    </source>
</evidence>
<gene>
    <name evidence="2" type="ORF">EYF80_052209</name>
</gene>
<name>A0A4Z2F9V3_9TELE</name>
<accession>A0A4Z2F9V3</accession>
<feature type="region of interest" description="Disordered" evidence="1">
    <location>
        <begin position="122"/>
        <end position="169"/>
    </location>
</feature>
<dbReference type="Proteomes" id="UP000314294">
    <property type="component" value="Unassembled WGS sequence"/>
</dbReference>
<organism evidence="2 3">
    <name type="scientific">Liparis tanakae</name>
    <name type="common">Tanaka's snailfish</name>
    <dbReference type="NCBI Taxonomy" id="230148"/>
    <lineage>
        <taxon>Eukaryota</taxon>
        <taxon>Metazoa</taxon>
        <taxon>Chordata</taxon>
        <taxon>Craniata</taxon>
        <taxon>Vertebrata</taxon>
        <taxon>Euteleostomi</taxon>
        <taxon>Actinopterygii</taxon>
        <taxon>Neopterygii</taxon>
        <taxon>Teleostei</taxon>
        <taxon>Neoteleostei</taxon>
        <taxon>Acanthomorphata</taxon>
        <taxon>Eupercaria</taxon>
        <taxon>Perciformes</taxon>
        <taxon>Cottioidei</taxon>
        <taxon>Cottales</taxon>
        <taxon>Liparidae</taxon>
        <taxon>Liparis</taxon>
    </lineage>
</organism>
<evidence type="ECO:0000256" key="1">
    <source>
        <dbReference type="SAM" id="MobiDB-lite"/>
    </source>
</evidence>
<dbReference type="AlphaFoldDB" id="A0A4Z2F9V3"/>
<protein>
    <submittedName>
        <fullName evidence="2">Uncharacterized protein</fullName>
    </submittedName>
</protein>
<feature type="compositionally biased region" description="Polar residues" evidence="1">
    <location>
        <begin position="44"/>
        <end position="58"/>
    </location>
</feature>
<proteinExistence type="predicted"/>
<keyword evidence="3" id="KW-1185">Reference proteome</keyword>
<sequence>MSVSHRAPLARQKSDNTPLHDSDNRRSEGDVQDGLRGLTLRVESFSSGDRFTDGNQRAANWESGDHENSQFTCSHNTNNTEHIVPSAPAATVNRSEPPEETPEVMTSSPAVQVMLCSRRCDGCQPENRTHDGASGASEAHWDLRRPIGPQTRVKNPSVTRGRLPVSRRP</sequence>
<dbReference type="EMBL" id="SRLO01001463">
    <property type="protein sequence ID" value="TNN37631.1"/>
    <property type="molecule type" value="Genomic_DNA"/>
</dbReference>